<gene>
    <name evidence="1" type="ORF">DYL72_10440</name>
</gene>
<reference evidence="1 2" key="1">
    <citation type="submission" date="2018-12" db="EMBL/GenBank/DDBJ databases">
        <title>Characterization and Draft Genome of Vibrio anguillarum J360 Marine Pathogen Isolated from an Outbreak in Lumpfish (Cyclopterus lumpus).</title>
        <authorList>
            <person name="Vasquez J.I."/>
            <person name="Cao T."/>
            <person name="Chakraborty S."/>
            <person name="Gnanagobal H."/>
            <person name="Wescot J."/>
            <person name="Boyce D."/>
            <person name="Santander J."/>
        </authorList>
    </citation>
    <scope>NUCLEOTIDE SEQUENCE [LARGE SCALE GENOMIC DNA]</scope>
    <source>
        <strain evidence="1 2">J360</strain>
    </source>
</reference>
<name>A0A7U5N7Y4_VIBAN</name>
<sequence length="239" mass="27128">MKDKITEIAEKAKDSKYVPNTGSFFRAGVSAIPVVGGALDHLIFDKSDEIRTRNIEATITALEEKYSHLEQSTINLDWFSTGEAVNLFKELITLIEYEDSQEKVEAISNLYAVSSMYQFTDDNQKAWVMRKVSELSDEQRKLFVIVASMQPERREFSSGGLKSSETAIWNDSVFQDLSAKFEADNSFSFWSRDFNVDTQLELLTVSGLFMRHQSMFAKNAGYKVSVFGKIVLSYLKLVS</sequence>
<proteinExistence type="predicted"/>
<organism evidence="1 2">
    <name type="scientific">Vibrio anguillarum</name>
    <name type="common">Listonella anguillarum</name>
    <dbReference type="NCBI Taxonomy" id="55601"/>
    <lineage>
        <taxon>Bacteria</taxon>
        <taxon>Pseudomonadati</taxon>
        <taxon>Pseudomonadota</taxon>
        <taxon>Gammaproteobacteria</taxon>
        <taxon>Vibrionales</taxon>
        <taxon>Vibrionaceae</taxon>
        <taxon>Vibrio</taxon>
    </lineage>
</organism>
<dbReference type="Proteomes" id="UP000256923">
    <property type="component" value="Chromosome 1"/>
</dbReference>
<dbReference type="AlphaFoldDB" id="A0A7U5N7Y4"/>
<evidence type="ECO:0000313" key="1">
    <source>
        <dbReference type="EMBL" id="AZS25384.1"/>
    </source>
</evidence>
<accession>A0A7U5N7Y4</accession>
<dbReference type="EMBL" id="CP034672">
    <property type="protein sequence ID" value="AZS25384.1"/>
    <property type="molecule type" value="Genomic_DNA"/>
</dbReference>
<protein>
    <submittedName>
        <fullName evidence="1">Uncharacterized protein</fullName>
    </submittedName>
</protein>
<evidence type="ECO:0000313" key="2">
    <source>
        <dbReference type="Proteomes" id="UP000256923"/>
    </source>
</evidence>
<dbReference type="RefSeq" id="WP_019283448.1">
    <property type="nucleotide sequence ID" value="NZ_CP023054.1"/>
</dbReference>